<dbReference type="RefSeq" id="WP_289469473.1">
    <property type="nucleotide sequence ID" value="NZ_JAUCMM010000002.1"/>
</dbReference>
<dbReference type="InterPro" id="IPR013108">
    <property type="entry name" value="Amidohydro_3"/>
</dbReference>
<dbReference type="Gene3D" id="2.30.40.10">
    <property type="entry name" value="Urease, subunit C, domain 1"/>
    <property type="match status" value="1"/>
</dbReference>
<evidence type="ECO:0000313" key="3">
    <source>
        <dbReference type="Proteomes" id="UP001235720"/>
    </source>
</evidence>
<name>A0ABT7TDX2_9MICO</name>
<dbReference type="PANTHER" id="PTHR32027">
    <property type="entry name" value="CYTOSINE DEAMINASE"/>
    <property type="match status" value="1"/>
</dbReference>
<dbReference type="InterPro" id="IPR032466">
    <property type="entry name" value="Metal_Hydrolase"/>
</dbReference>
<reference evidence="2 3" key="1">
    <citation type="submission" date="2023-06" db="EMBL/GenBank/DDBJ databases">
        <authorList>
            <person name="Feng G."/>
            <person name="Li J."/>
            <person name="Zhu H."/>
        </authorList>
    </citation>
    <scope>NUCLEOTIDE SEQUENCE [LARGE SCALE GENOMIC DNA]</scope>
    <source>
        <strain evidence="2 3">RHCJP20</strain>
    </source>
</reference>
<keyword evidence="3" id="KW-1185">Reference proteome</keyword>
<proteinExistence type="predicted"/>
<gene>
    <name evidence="2" type="ORF">QUG98_04770</name>
</gene>
<comment type="caution">
    <text evidence="2">The sequence shown here is derived from an EMBL/GenBank/DDBJ whole genome shotgun (WGS) entry which is preliminary data.</text>
</comment>
<dbReference type="Pfam" id="PF07969">
    <property type="entry name" value="Amidohydro_3"/>
    <property type="match status" value="1"/>
</dbReference>
<organism evidence="2 3">
    <name type="scientific">Curtobacterium subtropicum</name>
    <dbReference type="NCBI Taxonomy" id="3055138"/>
    <lineage>
        <taxon>Bacteria</taxon>
        <taxon>Bacillati</taxon>
        <taxon>Actinomycetota</taxon>
        <taxon>Actinomycetes</taxon>
        <taxon>Micrococcales</taxon>
        <taxon>Microbacteriaceae</taxon>
        <taxon>Curtobacterium</taxon>
    </lineage>
</organism>
<dbReference type="PANTHER" id="PTHR32027:SF9">
    <property type="entry name" value="BLL3847 PROTEIN"/>
    <property type="match status" value="1"/>
</dbReference>
<dbReference type="EMBL" id="JAUCMM010000002">
    <property type="protein sequence ID" value="MDM7887761.1"/>
    <property type="molecule type" value="Genomic_DNA"/>
</dbReference>
<dbReference type="Gene3D" id="3.20.20.140">
    <property type="entry name" value="Metal-dependent hydrolases"/>
    <property type="match status" value="1"/>
</dbReference>
<accession>A0ABT7TDX2</accession>
<evidence type="ECO:0000313" key="2">
    <source>
        <dbReference type="EMBL" id="MDM7887761.1"/>
    </source>
</evidence>
<feature type="domain" description="Amidohydrolase 3" evidence="1">
    <location>
        <begin position="98"/>
        <end position="406"/>
    </location>
</feature>
<dbReference type="Proteomes" id="UP001235720">
    <property type="component" value="Unassembled WGS sequence"/>
</dbReference>
<dbReference type="InterPro" id="IPR011059">
    <property type="entry name" value="Metal-dep_hydrolase_composite"/>
</dbReference>
<sequence length="433" mass="44454">MDATAPRQVGLLRSALLPDGRLVDVAIDGDTVSAVAPAGTLTAPADAVLDLDGRLLLTAPAEPHAHLDKALSADAIRPPLGDLGAAIASWSAHATTMTVEDVADRARTAALALLAAGTTAVRTHVDVLSGRRTADDAPASVESATRGARALVQVRDELAGLMDIELVALAGPLAPDHHVEAVLDCGVDLVGGAPHLAEDPLADVDRLLAIAERRGVGVDLHTDESLDGPVTLDHYARAVTRLSRDERTGRQYSAGHCVRLGTLVQERLAEVVADVAAADLGIITLPITNLYLQGWQHPVSTPRGLTAIRALTEAGVRVAAGADNVRDPFNPVGRSDALETASLLVSAGHVTPDQAYAMVSDTARSVMGLPAAGPAPGRRADLLAIAATSVTDAVANAPADRIVLSRGRLVARTEVRTTVAAPASARAAAPLPA</sequence>
<protein>
    <submittedName>
        <fullName evidence="2">Amidohydrolase family protein</fullName>
    </submittedName>
</protein>
<evidence type="ECO:0000259" key="1">
    <source>
        <dbReference type="Pfam" id="PF07969"/>
    </source>
</evidence>
<dbReference type="InterPro" id="IPR052349">
    <property type="entry name" value="Metallo-hydrolase_Enzymes"/>
</dbReference>
<dbReference type="SUPFAM" id="SSF51556">
    <property type="entry name" value="Metallo-dependent hydrolases"/>
    <property type="match status" value="1"/>
</dbReference>